<dbReference type="Pfam" id="PF17286">
    <property type="entry name" value="PRMT5_C"/>
    <property type="match status" value="1"/>
</dbReference>
<keyword evidence="1 4" id="KW-0489">Methyltransferase</keyword>
<dbReference type="Pfam" id="PF17285">
    <property type="entry name" value="PRMT5_TIM"/>
    <property type="match status" value="1"/>
</dbReference>
<evidence type="ECO:0000256" key="4">
    <source>
        <dbReference type="PIRNR" id="PIRNR015894"/>
    </source>
</evidence>
<dbReference type="AlphaFoldDB" id="A0A2S2NVD8"/>
<evidence type="ECO:0000259" key="9">
    <source>
        <dbReference type="Pfam" id="PF17285"/>
    </source>
</evidence>
<dbReference type="PANTHER" id="PTHR10738">
    <property type="entry name" value="PROTEIN ARGININE N-METHYLTRANSFERASE 5"/>
    <property type="match status" value="1"/>
</dbReference>
<dbReference type="PANTHER" id="PTHR10738:SF0">
    <property type="entry name" value="PROTEIN ARGININE N-METHYLTRANSFERASE 5"/>
    <property type="match status" value="1"/>
</dbReference>
<dbReference type="Pfam" id="PF05185">
    <property type="entry name" value="PRMT5"/>
    <property type="match status" value="1"/>
</dbReference>
<dbReference type="Gene3D" id="3.20.20.150">
    <property type="entry name" value="Divalent-metal-dependent TIM barrel enzymes"/>
    <property type="match status" value="1"/>
</dbReference>
<evidence type="ECO:0000256" key="1">
    <source>
        <dbReference type="ARBA" id="ARBA00022603"/>
    </source>
</evidence>
<dbReference type="GO" id="GO:0005634">
    <property type="term" value="C:nucleus"/>
    <property type="evidence" value="ECO:0007669"/>
    <property type="project" value="TreeGrafter"/>
</dbReference>
<name>A0A2S2NVD8_SCHGA</name>
<dbReference type="GO" id="GO:0006355">
    <property type="term" value="P:regulation of DNA-templated transcription"/>
    <property type="evidence" value="ECO:0007669"/>
    <property type="project" value="TreeGrafter"/>
</dbReference>
<evidence type="ECO:0000256" key="7">
    <source>
        <dbReference type="PIRSR" id="PIRSR015894-3"/>
    </source>
</evidence>
<dbReference type="GO" id="GO:0016274">
    <property type="term" value="F:protein-arginine N-methyltransferase activity"/>
    <property type="evidence" value="ECO:0007669"/>
    <property type="project" value="InterPro"/>
</dbReference>
<dbReference type="EMBL" id="GGMR01008393">
    <property type="protein sequence ID" value="MBY21012.1"/>
    <property type="molecule type" value="Transcribed_RNA"/>
</dbReference>
<evidence type="ECO:0000256" key="6">
    <source>
        <dbReference type="PIRSR" id="PIRSR015894-2"/>
    </source>
</evidence>
<comment type="similarity">
    <text evidence="4">Belongs to the class I-like SAM-binding methyltransferase superfamily.</text>
</comment>
<feature type="site" description="Critical for specifying symmetric addition of methyl groups" evidence="7">
    <location>
        <position position="292"/>
    </location>
</feature>
<evidence type="ECO:0000313" key="11">
    <source>
        <dbReference type="EMBL" id="MBY21012.1"/>
    </source>
</evidence>
<feature type="domain" description="PRMT5 TIM barrel" evidence="9">
    <location>
        <begin position="37"/>
        <end position="253"/>
    </location>
</feature>
<feature type="binding site" evidence="6">
    <location>
        <begin position="298"/>
        <end position="299"/>
    </location>
    <ligand>
        <name>S-adenosyl-L-methionine</name>
        <dbReference type="ChEBI" id="CHEBI:59789"/>
    </ligand>
</feature>
<feature type="active site" description="Proton donor/acceptor" evidence="5">
    <location>
        <position position="404"/>
    </location>
</feature>
<dbReference type="SUPFAM" id="SSF53335">
    <property type="entry name" value="S-adenosyl-L-methionine-dependent methyltransferases"/>
    <property type="match status" value="1"/>
</dbReference>
<proteinExistence type="inferred from homology"/>
<feature type="binding site" evidence="6">
    <location>
        <begin position="379"/>
        <end position="380"/>
    </location>
    <ligand>
        <name>S-adenosyl-L-methionine</name>
        <dbReference type="ChEBI" id="CHEBI:59789"/>
    </ligand>
</feature>
<feature type="domain" description="PRMT5 arginine-N-methyltransferase" evidence="8">
    <location>
        <begin position="265"/>
        <end position="424"/>
    </location>
</feature>
<feature type="active site" description="Proton donor/acceptor" evidence="5">
    <location>
        <position position="395"/>
    </location>
</feature>
<dbReference type="InterPro" id="IPR035075">
    <property type="entry name" value="PRMT5"/>
</dbReference>
<dbReference type="InterPro" id="IPR007857">
    <property type="entry name" value="Arg_MeTrfase_PRMT5"/>
</dbReference>
<dbReference type="InterPro" id="IPR029063">
    <property type="entry name" value="SAM-dependent_MTases_sf"/>
</dbReference>
<protein>
    <recommendedName>
        <fullName evidence="4">Protein arginine N-methyltransferase</fullName>
    </recommendedName>
</protein>
<accession>A0A2S2NVD8</accession>
<feature type="domain" description="PRMT5 oligomerisation" evidence="10">
    <location>
        <begin position="427"/>
        <end position="593"/>
    </location>
</feature>
<evidence type="ECO:0000256" key="5">
    <source>
        <dbReference type="PIRSR" id="PIRSR015894-1"/>
    </source>
</evidence>
<dbReference type="Gene3D" id="2.70.160.11">
    <property type="entry name" value="Hnrnp arginine n-methyltransferase1"/>
    <property type="match status" value="1"/>
</dbReference>
<keyword evidence="3 4" id="KW-0949">S-adenosyl-L-methionine</keyword>
<keyword evidence="2 4" id="KW-0808">Transferase</keyword>
<dbReference type="InterPro" id="IPR035247">
    <property type="entry name" value="PRMT5_TIM"/>
</dbReference>
<gene>
    <name evidence="11" type="primary">PRMT5_2</name>
    <name evidence="11" type="ORF">g.71159</name>
</gene>
<evidence type="ECO:0000259" key="8">
    <source>
        <dbReference type="Pfam" id="PF05185"/>
    </source>
</evidence>
<dbReference type="GO" id="GO:0032259">
    <property type="term" value="P:methylation"/>
    <property type="evidence" value="ECO:0007669"/>
    <property type="project" value="UniProtKB-KW"/>
</dbReference>
<dbReference type="Gene3D" id="3.40.50.150">
    <property type="entry name" value="Vaccinia Virus protein VP39"/>
    <property type="match status" value="1"/>
</dbReference>
<feature type="binding site" evidence="6">
    <location>
        <position position="352"/>
    </location>
    <ligand>
        <name>S-adenosyl-L-methionine</name>
        <dbReference type="ChEBI" id="CHEBI:59789"/>
    </ligand>
</feature>
<sequence length="595" mass="68340">MSIKDVRFGFNFLTDTDIKSCMDSVRDLELTFACLPLSSLRLKSSDSKVLDPSNTVMNPEFCQKWCHCVVAKISQPNVDSEIESTRLENQKSFTQDISWATFLNVYSIMFELPLHGDVVNLVRLLDNQIDIYMNSAVLIQFWALVPIVNLKTDPWKKWTKFISSIRNVNRIKLALEIGTELPNDEELDRWLGEPVAALIIQSKTFLTNKKGYPVLPKPHQVFIKKMFNIGCQIVISGQLGIKQQFNYLGHLYQNTTSLTPYSSDFISGFEDYLQTPLQPLKHNLQSYVYETFEQDPIKYYEYQRAISKALIDKYEDEVIIVYVVGAGRGPLVDATFEAAKESNIKVKISAIEKNENALPSLFLKNKEKWENRVTIINVDMRSWNPSEKCDILVSELLGSFGDNELSPECLDGAQSYLKTDGISIPSSYTSYLGPIQSRKLHAEISSIRNNKDNCNFQKPYVVQLNNVYSIAPPKALFTFVHPKKNVEESNDRSGFLKFNISQDCVLHGFAGYFETVLYKDICLSIVPESFSEGMFSWFPAYFPLVKPIFLNKGEELQINFWRSSSKYKVWYEWCVTKPYQSIIHNIKGEMYFMSL</sequence>
<organism evidence="11">
    <name type="scientific">Schizaphis graminum</name>
    <name type="common">Green bug aphid</name>
    <dbReference type="NCBI Taxonomy" id="13262"/>
    <lineage>
        <taxon>Eukaryota</taxon>
        <taxon>Metazoa</taxon>
        <taxon>Ecdysozoa</taxon>
        <taxon>Arthropoda</taxon>
        <taxon>Hexapoda</taxon>
        <taxon>Insecta</taxon>
        <taxon>Pterygota</taxon>
        <taxon>Neoptera</taxon>
        <taxon>Paraneoptera</taxon>
        <taxon>Hemiptera</taxon>
        <taxon>Sternorrhyncha</taxon>
        <taxon>Aphidomorpha</taxon>
        <taxon>Aphidoidea</taxon>
        <taxon>Aphididae</taxon>
        <taxon>Aphidini</taxon>
        <taxon>Schizaphis</taxon>
    </lineage>
</organism>
<dbReference type="FunFam" id="2.70.160.11:FF:000003">
    <property type="entry name" value="Protein arginine N-methyltransferase 5"/>
    <property type="match status" value="1"/>
</dbReference>
<evidence type="ECO:0000256" key="2">
    <source>
        <dbReference type="ARBA" id="ARBA00022679"/>
    </source>
</evidence>
<dbReference type="PIRSF" id="PIRSF015894">
    <property type="entry name" value="Skb1_MeTrfase"/>
    <property type="match status" value="1"/>
</dbReference>
<dbReference type="PROSITE" id="PS51678">
    <property type="entry name" value="SAM_MT_PRMT"/>
    <property type="match status" value="1"/>
</dbReference>
<evidence type="ECO:0000256" key="3">
    <source>
        <dbReference type="ARBA" id="ARBA00022691"/>
    </source>
</evidence>
<reference evidence="11" key="1">
    <citation type="submission" date="2018-04" db="EMBL/GenBank/DDBJ databases">
        <title>Transcriptome of Schizaphis graminum biotype I.</title>
        <authorList>
            <person name="Scully E.D."/>
            <person name="Geib S.M."/>
            <person name="Palmer N.A."/>
            <person name="Koch K."/>
            <person name="Bradshaw J."/>
            <person name="Heng-Moss T."/>
            <person name="Sarath G."/>
        </authorList>
    </citation>
    <scope>NUCLEOTIDE SEQUENCE</scope>
</reference>
<dbReference type="InterPro" id="IPR035248">
    <property type="entry name" value="PRMT5_C"/>
</dbReference>
<dbReference type="GO" id="GO:0005829">
    <property type="term" value="C:cytosol"/>
    <property type="evidence" value="ECO:0007669"/>
    <property type="project" value="TreeGrafter"/>
</dbReference>
<evidence type="ECO:0000259" key="10">
    <source>
        <dbReference type="Pfam" id="PF17286"/>
    </source>
</evidence>
<dbReference type="InterPro" id="IPR025799">
    <property type="entry name" value="Arg_MeTrfase"/>
</dbReference>
<feature type="binding site" evidence="6">
    <location>
        <position position="289"/>
    </location>
    <ligand>
        <name>S-adenosyl-L-methionine</name>
        <dbReference type="ChEBI" id="CHEBI:59789"/>
    </ligand>
</feature>